<dbReference type="SUPFAM" id="SSF117281">
    <property type="entry name" value="Kelch motif"/>
    <property type="match status" value="1"/>
</dbReference>
<evidence type="ECO:0000313" key="2">
    <source>
        <dbReference type="EMBL" id="KAJ8940537.1"/>
    </source>
</evidence>
<sequence length="473" mass="53881">MAKTDKKLSNKMKKELQALGEDNIEDIVAQIEKEEKKRVQVIETVVDPPSRRLNFSFVAHPDKEQLILYGGEFFNGQKTFVYNDLFFYNIPNNTWTVVKAPAGPPPRCGHQMVVTSANKGQLWIFGGEFASPTQSQFYHYRDLWVYHIDAKQWEKIAAPNGPSPRSGHRMVIIKKQLIIFGGFHDNLRDYKYFNDIYSFNMETYKWTKLEPTGTAPAPRSGCCMVSLNDGRVLIYGGYSKERLKKDVDKGHVYTDAFLLTPDKNDINGTKFKWVQTKIGGNHFSPRCSMPVTTAPNNVSAYCYGGVFDIEDDEENIAGHFFNDFYQIDLEKLIWKNLMLTGKKEKDTKTRRKKNKNGVGNDKDDTEEMEIESIEEKIESTTISDDGIFKVTVGPAPTTSGSTSVFNSEQRTRIFQPSPRMNCGLAIKHDEWKTLIADNTSTMEWLGSDSEEGEGEEEQESDEEEESSSEMDTE</sequence>
<evidence type="ECO:0000313" key="3">
    <source>
        <dbReference type="Proteomes" id="UP001162156"/>
    </source>
</evidence>
<dbReference type="AlphaFoldDB" id="A0AAV8XPX2"/>
<proteinExistence type="predicted"/>
<dbReference type="PANTHER" id="PTHR46063:SF1">
    <property type="entry name" value="KELCH DOMAIN-CONTAINING PROTEIN 4"/>
    <property type="match status" value="1"/>
</dbReference>
<keyword evidence="3" id="KW-1185">Reference proteome</keyword>
<evidence type="ECO:0008006" key="4">
    <source>
        <dbReference type="Google" id="ProtNLM"/>
    </source>
</evidence>
<gene>
    <name evidence="2" type="ORF">NQ314_010699</name>
</gene>
<evidence type="ECO:0000256" key="1">
    <source>
        <dbReference type="SAM" id="MobiDB-lite"/>
    </source>
</evidence>
<feature type="region of interest" description="Disordered" evidence="1">
    <location>
        <begin position="345"/>
        <end position="368"/>
    </location>
</feature>
<comment type="caution">
    <text evidence="2">The sequence shown here is derived from an EMBL/GenBank/DDBJ whole genome shotgun (WGS) entry which is preliminary data.</text>
</comment>
<dbReference type="Proteomes" id="UP001162156">
    <property type="component" value="Unassembled WGS sequence"/>
</dbReference>
<dbReference type="CDD" id="cd15482">
    <property type="entry name" value="Sialidase_non-viral"/>
    <property type="match status" value="1"/>
</dbReference>
<protein>
    <recommendedName>
        <fullName evidence="4">Kelch domain-containing protein 4</fullName>
    </recommendedName>
</protein>
<accession>A0AAV8XPX2</accession>
<feature type="compositionally biased region" description="Acidic residues" evidence="1">
    <location>
        <begin position="448"/>
        <end position="473"/>
    </location>
</feature>
<dbReference type="EMBL" id="JANEYF010002974">
    <property type="protein sequence ID" value="KAJ8940537.1"/>
    <property type="molecule type" value="Genomic_DNA"/>
</dbReference>
<dbReference type="Pfam" id="PF13415">
    <property type="entry name" value="Beta-prop_FBX42"/>
    <property type="match status" value="1"/>
</dbReference>
<dbReference type="InterPro" id="IPR015915">
    <property type="entry name" value="Kelch-typ_b-propeller"/>
</dbReference>
<dbReference type="InterPro" id="IPR052588">
    <property type="entry name" value="Kelch_domain_protein"/>
</dbReference>
<feature type="region of interest" description="Disordered" evidence="1">
    <location>
        <begin position="440"/>
        <end position="473"/>
    </location>
</feature>
<organism evidence="2 3">
    <name type="scientific">Rhamnusium bicolor</name>
    <dbReference type="NCBI Taxonomy" id="1586634"/>
    <lineage>
        <taxon>Eukaryota</taxon>
        <taxon>Metazoa</taxon>
        <taxon>Ecdysozoa</taxon>
        <taxon>Arthropoda</taxon>
        <taxon>Hexapoda</taxon>
        <taxon>Insecta</taxon>
        <taxon>Pterygota</taxon>
        <taxon>Neoptera</taxon>
        <taxon>Endopterygota</taxon>
        <taxon>Coleoptera</taxon>
        <taxon>Polyphaga</taxon>
        <taxon>Cucujiformia</taxon>
        <taxon>Chrysomeloidea</taxon>
        <taxon>Cerambycidae</taxon>
        <taxon>Lepturinae</taxon>
        <taxon>Rhagiini</taxon>
        <taxon>Rhamnusium</taxon>
    </lineage>
</organism>
<name>A0AAV8XPX2_9CUCU</name>
<dbReference type="PANTHER" id="PTHR46063">
    <property type="entry name" value="KELCH DOMAIN-CONTAINING PROTEIN"/>
    <property type="match status" value="1"/>
</dbReference>
<reference evidence="2" key="1">
    <citation type="journal article" date="2023" name="Insect Mol. Biol.">
        <title>Genome sequencing provides insights into the evolution of gene families encoding plant cell wall-degrading enzymes in longhorned beetles.</title>
        <authorList>
            <person name="Shin N.R."/>
            <person name="Okamura Y."/>
            <person name="Kirsch R."/>
            <person name="Pauchet Y."/>
        </authorList>
    </citation>
    <scope>NUCLEOTIDE SEQUENCE</scope>
    <source>
        <strain evidence="2">RBIC_L_NR</strain>
    </source>
</reference>
<dbReference type="Gene3D" id="2.120.10.80">
    <property type="entry name" value="Kelch-type beta propeller"/>
    <property type="match status" value="1"/>
</dbReference>